<accession>A0ABV5TPV5</accession>
<proteinExistence type="predicted"/>
<comment type="caution">
    <text evidence="1">The sequence shown here is derived from an EMBL/GenBank/DDBJ whole genome shotgun (WGS) entry which is preliminary data.</text>
</comment>
<gene>
    <name evidence="1" type="ORF">ACFFRH_36655</name>
</gene>
<name>A0ABV5TPV5_9ACTN</name>
<evidence type="ECO:0008006" key="3">
    <source>
        <dbReference type="Google" id="ProtNLM"/>
    </source>
</evidence>
<dbReference type="InterPro" id="IPR008928">
    <property type="entry name" value="6-hairpin_glycosidase_sf"/>
</dbReference>
<dbReference type="InterPro" id="IPR012341">
    <property type="entry name" value="6hp_glycosidase-like_sf"/>
</dbReference>
<dbReference type="SUPFAM" id="SSF48208">
    <property type="entry name" value="Six-hairpin glycosidases"/>
    <property type="match status" value="1"/>
</dbReference>
<evidence type="ECO:0000313" key="1">
    <source>
        <dbReference type="EMBL" id="MFB9681039.1"/>
    </source>
</evidence>
<sequence length="675" mass="74443">MSIDREALVRRHTVVLSGPDAESPLTVGNGEFAFTADVTGLQTFPGFHAGGMPLGTQSQWGWHTMPNPRGFTLEDATTSYGRARYPDRHLMTLGGPVPPEFEAGAWLHANPQRLDLGRIGLDLGEGVEVTDLTGVRQSLDLWSGLLRSAFALGGAPYEVETVCHPVRDLLAVRVTGGAAVTISFPYACEAWNRAADWDRPERHTTEHVLGASRCDFTRVLDGDRHHVTVAWRGPGARAEPGEARLTSLGEHRYRLEGAAEFVVAFGLGPAGPDLPGFEEVRTAAARHWEGFWTGGGAVAFEGSRDPRAPELERRVVLSQYLTAVNCAGSLPPQETGLVCNSWSGKFHLEMHWWHAAHFALWGRPELLERSLPWYRRVLPRARATAARQGYRGARWPKQTGPDGGESPSTIGPFLIWQQPHPIYFAELLYRVRPGVLLDYRDLVFETAEFMASFPVEEDGRHVLGPPLIPAQESYEKTRTTVRNPTFELAYWWWGLETAQLWRERLGLGRHPEWERVRDGLAAPCVRDGVYAAIEVEPYTLRTDHPSMTGALGLVPATPLIDPETMRATLDDVLETWDLPSTWGWDYPMLAMCAARLDEPGRAVDALLMDAPKNAHLVSGHNRQWPGILPLYLPGNGGLLAAVALMAAGWDGGPGRPAPGFPEGWEVQVEGVRAMP</sequence>
<dbReference type="Proteomes" id="UP001589610">
    <property type="component" value="Unassembled WGS sequence"/>
</dbReference>
<reference evidence="1 2" key="1">
    <citation type="submission" date="2024-09" db="EMBL/GenBank/DDBJ databases">
        <authorList>
            <person name="Sun Q."/>
            <person name="Mori K."/>
        </authorList>
    </citation>
    <scope>NUCLEOTIDE SEQUENCE [LARGE SCALE GENOMIC DNA]</scope>
    <source>
        <strain evidence="1 2">JCM 3028</strain>
    </source>
</reference>
<dbReference type="RefSeq" id="WP_386162094.1">
    <property type="nucleotide sequence ID" value="NZ_JBHMBS010000029.1"/>
</dbReference>
<keyword evidence="2" id="KW-1185">Reference proteome</keyword>
<dbReference type="EMBL" id="JBHMBS010000029">
    <property type="protein sequence ID" value="MFB9681039.1"/>
    <property type="molecule type" value="Genomic_DNA"/>
</dbReference>
<protein>
    <recommendedName>
        <fullName evidence="3">Glycoside hydrolase family 65</fullName>
    </recommendedName>
</protein>
<evidence type="ECO:0000313" key="2">
    <source>
        <dbReference type="Proteomes" id="UP001589610"/>
    </source>
</evidence>
<dbReference type="Gene3D" id="1.50.10.10">
    <property type="match status" value="1"/>
</dbReference>
<organism evidence="1 2">
    <name type="scientific">Streptosporangium vulgare</name>
    <dbReference type="NCBI Taxonomy" id="46190"/>
    <lineage>
        <taxon>Bacteria</taxon>
        <taxon>Bacillati</taxon>
        <taxon>Actinomycetota</taxon>
        <taxon>Actinomycetes</taxon>
        <taxon>Streptosporangiales</taxon>
        <taxon>Streptosporangiaceae</taxon>
        <taxon>Streptosporangium</taxon>
    </lineage>
</organism>